<organism evidence="1 2">
    <name type="scientific">Microbotryum saponariae</name>
    <dbReference type="NCBI Taxonomy" id="289078"/>
    <lineage>
        <taxon>Eukaryota</taxon>
        <taxon>Fungi</taxon>
        <taxon>Dikarya</taxon>
        <taxon>Basidiomycota</taxon>
        <taxon>Pucciniomycotina</taxon>
        <taxon>Microbotryomycetes</taxon>
        <taxon>Microbotryales</taxon>
        <taxon>Microbotryaceae</taxon>
        <taxon>Microbotryum</taxon>
    </lineage>
</organism>
<sequence length="597" mass="66526">MRCTAHRPGGGGRDGFVPLEMEENGSRVSDETMGEDEVECLAEANLQGTAYAPSPSTKARWYSRARDLSMARRRGDGTHLTSPPKRVDRQAMGHRAFDAPSRGAQVAFVTLVLGLMLALAVQTARLWSATAKHADTSQFADISELSGPIQDMYQASMVVRPPPAPFDKSSIVVEEPSHSHEPVWRLSDDASRLPKCGQFILMPFFVSGWGSNVGLLLRAAMYAQKLGIVLLVDNNNWPYGRLEYYFEPYTIDCVPPSDWYDESQTTRLRAKGWRKAARIRVSRKDTRHMDAMDQELFFDREKDGLQHVQRLMLGRNPKPSVLPASETLPAPLIPAFREYAQLLHTMFKPVPEILEDVERVKTLMGIGGKRPTIAVQVRLGDKVREYKSSTRFIKNTFGNLTAHLEVMHALYDRLIGCLSVQIETCYPLSPTARRFSIDNTRPRAILLTIEDDALGNIARNPIAPPFEFDRTPGINVSPNSSFLQSSFDELPLKARVASARALVRDIIIAARETDATVLTMGSNLGRLISLFAGPEAVLGPKNSTSGDFVGGRMSVDRRLFAARLYSSYFVPFHSRALDIPWFASTNPHGVWSRLPPK</sequence>
<dbReference type="GO" id="GO:0046921">
    <property type="term" value="F:alpha-(1-&gt;6)-fucosyltransferase activity"/>
    <property type="evidence" value="ECO:0007669"/>
    <property type="project" value="TreeGrafter"/>
</dbReference>
<dbReference type="Proteomes" id="UP000249723">
    <property type="component" value="Unassembled WGS sequence"/>
</dbReference>
<evidence type="ECO:0000313" key="1">
    <source>
        <dbReference type="EMBL" id="SDA03462.1"/>
    </source>
</evidence>
<keyword evidence="2" id="KW-1185">Reference proteome</keyword>
<dbReference type="AlphaFoldDB" id="A0A2X0N837"/>
<name>A0A2X0N837_9BASI</name>
<evidence type="ECO:0000313" key="2">
    <source>
        <dbReference type="Proteomes" id="UP000249723"/>
    </source>
</evidence>
<dbReference type="OrthoDB" id="2534770at2759"/>
<dbReference type="EMBL" id="FMWP01000127">
    <property type="protein sequence ID" value="SDA03462.1"/>
    <property type="molecule type" value="Genomic_DNA"/>
</dbReference>
<dbReference type="GO" id="GO:0006487">
    <property type="term" value="P:protein N-linked glycosylation"/>
    <property type="evidence" value="ECO:0007669"/>
    <property type="project" value="TreeGrafter"/>
</dbReference>
<protein>
    <submittedName>
        <fullName evidence="1">BZ3500_MvSof-1268-A1-R1_Chr7-1g09445 protein</fullName>
    </submittedName>
</protein>
<dbReference type="PANTHER" id="PTHR13132:SF29">
    <property type="entry name" value="ALPHA-(1,6)-FUCOSYLTRANSFERASE"/>
    <property type="match status" value="1"/>
</dbReference>
<reference evidence="2" key="1">
    <citation type="submission" date="2016-10" db="EMBL/GenBank/DDBJ databases">
        <authorList>
            <person name="Jeantristanb JTB J.-T."/>
            <person name="Ricardo R."/>
        </authorList>
    </citation>
    <scope>NUCLEOTIDE SEQUENCE [LARGE SCALE GENOMIC DNA]</scope>
</reference>
<accession>A0A2X0N837</accession>
<gene>
    <name evidence="1" type="ORF">BZ3500_MVSOF-1268-A1-R1_CHR7-1G09445</name>
</gene>
<dbReference type="PANTHER" id="PTHR13132">
    <property type="entry name" value="ALPHA- 1,6 -FUCOSYLTRANSFERASE"/>
    <property type="match status" value="1"/>
</dbReference>
<proteinExistence type="predicted"/>